<name>A0A3B0MTR6_THEAN</name>
<dbReference type="AlphaFoldDB" id="A0A3B0MTR6"/>
<dbReference type="Gene3D" id="3.40.50.300">
    <property type="entry name" value="P-loop containing nucleotide triphosphate hydrolases"/>
    <property type="match status" value="1"/>
</dbReference>
<protein>
    <submittedName>
        <fullName evidence="1">Uncharacterized protein</fullName>
    </submittedName>
</protein>
<evidence type="ECO:0000313" key="1">
    <source>
        <dbReference type="EMBL" id="SVP88450.1"/>
    </source>
</evidence>
<proteinExistence type="predicted"/>
<accession>A0A3B0MTR6</accession>
<dbReference type="InterPro" id="IPR027417">
    <property type="entry name" value="P-loop_NTPase"/>
</dbReference>
<dbReference type="VEuPathDB" id="PiroplasmaDB:TA18045"/>
<gene>
    <name evidence="1" type="ORF">TAT_000031300</name>
</gene>
<sequence>MSKLLSKYKLFNELTSVLFLYEGFSHDEIELVESLFTKKPRYRVLIVTSQVLWNLNIKCPYVIVADVNSSYTNRPLVQNYYTQYDLQYILSLANPTSNYNKSDQDGDEDLECIFLLENNKKEEVKRMLYDSAVLESNLELSLEEALNNEIVRGLIKTPQE</sequence>
<dbReference type="EMBL" id="UIVT01000001">
    <property type="protein sequence ID" value="SVP88450.1"/>
    <property type="molecule type" value="Genomic_DNA"/>
</dbReference>
<organism evidence="1">
    <name type="scientific">Theileria annulata</name>
    <dbReference type="NCBI Taxonomy" id="5874"/>
    <lineage>
        <taxon>Eukaryota</taxon>
        <taxon>Sar</taxon>
        <taxon>Alveolata</taxon>
        <taxon>Apicomplexa</taxon>
        <taxon>Aconoidasida</taxon>
        <taxon>Piroplasmida</taxon>
        <taxon>Theileriidae</taxon>
        <taxon>Theileria</taxon>
    </lineage>
</organism>
<reference evidence="1" key="1">
    <citation type="submission" date="2018-07" db="EMBL/GenBank/DDBJ databases">
        <authorList>
            <person name="Quirk P.G."/>
            <person name="Krulwich T.A."/>
        </authorList>
    </citation>
    <scope>NUCLEOTIDE SEQUENCE</scope>
    <source>
        <strain evidence="1">Anand</strain>
    </source>
</reference>